<dbReference type="SUPFAM" id="SSF54928">
    <property type="entry name" value="RNA-binding domain, RBD"/>
    <property type="match status" value="1"/>
</dbReference>
<feature type="compositionally biased region" description="Pro residues" evidence="3">
    <location>
        <begin position="222"/>
        <end position="238"/>
    </location>
</feature>
<dbReference type="GeneTree" id="ENSGT00940000159225"/>
<feature type="compositionally biased region" description="Pro residues" evidence="3">
    <location>
        <begin position="253"/>
        <end position="262"/>
    </location>
</feature>
<dbReference type="OrthoDB" id="3800936at2759"/>
<dbReference type="Pfam" id="PF00076">
    <property type="entry name" value="RRM_1"/>
    <property type="match status" value="1"/>
</dbReference>
<accession>A0A8C5F8W0</accession>
<dbReference type="InterPro" id="IPR000504">
    <property type="entry name" value="RRM_dom"/>
</dbReference>
<evidence type="ECO:0000259" key="4">
    <source>
        <dbReference type="PROSITE" id="PS50102"/>
    </source>
</evidence>
<evidence type="ECO:0000256" key="1">
    <source>
        <dbReference type="ARBA" id="ARBA00022884"/>
    </source>
</evidence>
<dbReference type="InterPro" id="IPR035979">
    <property type="entry name" value="RBD_domain_sf"/>
</dbReference>
<dbReference type="PANTHER" id="PTHR21245">
    <property type="entry name" value="HETEROGENEOUS NUCLEAR RIBONUCLEOPROTEIN"/>
    <property type="match status" value="1"/>
</dbReference>
<dbReference type="PROSITE" id="PS50102">
    <property type="entry name" value="RRM"/>
    <property type="match status" value="1"/>
</dbReference>
<dbReference type="Ensembl" id="ENSGMOT00000017716.2">
    <property type="protein sequence ID" value="ENSGMOP00000017287.2"/>
    <property type="gene ID" value="ENSGMOG00000016112.2"/>
</dbReference>
<name>A0A8C5F8W0_GADMO</name>
<feature type="domain" description="RRM" evidence="4">
    <location>
        <begin position="46"/>
        <end position="124"/>
    </location>
</feature>
<reference evidence="5" key="1">
    <citation type="submission" date="2025-08" db="UniProtKB">
        <authorList>
            <consortium name="Ensembl"/>
        </authorList>
    </citation>
    <scope>IDENTIFICATION</scope>
</reference>
<dbReference type="RefSeq" id="XP_030223304.1">
    <property type="nucleotide sequence ID" value="XM_030367444.1"/>
</dbReference>
<gene>
    <name evidence="5" type="primary">dnd1</name>
</gene>
<dbReference type="Proteomes" id="UP000694546">
    <property type="component" value="Chromosome 10"/>
</dbReference>
<dbReference type="GO" id="GO:0003723">
    <property type="term" value="F:RNA binding"/>
    <property type="evidence" value="ECO:0007669"/>
    <property type="project" value="UniProtKB-UniRule"/>
</dbReference>
<dbReference type="AlphaFoldDB" id="A0A8C5F8W0"/>
<reference evidence="5" key="2">
    <citation type="submission" date="2025-09" db="UniProtKB">
        <authorList>
            <consortium name="Ensembl"/>
        </authorList>
    </citation>
    <scope>IDENTIFICATION</scope>
</reference>
<dbReference type="InterPro" id="IPR012677">
    <property type="entry name" value="Nucleotide-bd_a/b_plait_sf"/>
</dbReference>
<evidence type="ECO:0000313" key="6">
    <source>
        <dbReference type="Proteomes" id="UP000694546"/>
    </source>
</evidence>
<keyword evidence="1 2" id="KW-0694">RNA-binding</keyword>
<dbReference type="GeneID" id="115551867"/>
<proteinExistence type="predicted"/>
<protein>
    <recommendedName>
        <fullName evidence="4">RRM domain-containing protein</fullName>
    </recommendedName>
</protein>
<organism evidence="5 6">
    <name type="scientific">Gadus morhua</name>
    <name type="common">Atlantic cod</name>
    <dbReference type="NCBI Taxonomy" id="8049"/>
    <lineage>
        <taxon>Eukaryota</taxon>
        <taxon>Metazoa</taxon>
        <taxon>Chordata</taxon>
        <taxon>Craniata</taxon>
        <taxon>Vertebrata</taxon>
        <taxon>Euteleostomi</taxon>
        <taxon>Actinopterygii</taxon>
        <taxon>Neopterygii</taxon>
        <taxon>Teleostei</taxon>
        <taxon>Neoteleostei</taxon>
        <taxon>Acanthomorphata</taxon>
        <taxon>Zeiogadaria</taxon>
        <taxon>Gadariae</taxon>
        <taxon>Gadiformes</taxon>
        <taxon>Gadoidei</taxon>
        <taxon>Gadidae</taxon>
        <taxon>Gadus</taxon>
    </lineage>
</organism>
<feature type="region of interest" description="Disordered" evidence="3">
    <location>
        <begin position="209"/>
        <end position="264"/>
    </location>
</feature>
<sequence>MVSPARLQALEAWRNENHISLSQVNGQRRYGGPPDGWEGPAPGDGCEVFISQLPEDVFEDLLIPLFSSVGRLWEFRLMMNFSGWNRGFAYATYGSAGEAAEAVRRLHGHRLGPAKQLCVCHSTQKKQLCVGELPVTIQQPYVLQVLRALSGGVESVSLKSGTDIKGVSALVVYESHHAAAMAKKVIREGFKKHCSLTVSVKWHYSSTKVRRPLTHGEGTPRSGPPRSGPPRSQPPRLQPPLSTTETFNKAPGAPGPLPPRPAPFWSSPLPQKPCLLALLQRTCGTRPDFNLECTASGPWHVCVSYSVQLPHLPHPLKGWLTVRRGVTHEDTWREVNQLVAGRALAALWPGTEGMPKQAW</sequence>
<keyword evidence="6" id="KW-1185">Reference proteome</keyword>
<evidence type="ECO:0000256" key="3">
    <source>
        <dbReference type="SAM" id="MobiDB-lite"/>
    </source>
</evidence>
<dbReference type="Gene3D" id="3.30.70.330">
    <property type="match status" value="1"/>
</dbReference>
<dbReference type="RefSeq" id="XP_030223305.1">
    <property type="nucleotide sequence ID" value="XM_030367445.1"/>
</dbReference>
<evidence type="ECO:0000313" key="5">
    <source>
        <dbReference type="Ensembl" id="ENSGMOP00000017287.2"/>
    </source>
</evidence>
<evidence type="ECO:0000256" key="2">
    <source>
        <dbReference type="PROSITE-ProRule" id="PRU00176"/>
    </source>
</evidence>
<dbReference type="SMART" id="SM00360">
    <property type="entry name" value="RRM"/>
    <property type="match status" value="1"/>
</dbReference>